<evidence type="ECO:0000313" key="2">
    <source>
        <dbReference type="Proteomes" id="UP000265520"/>
    </source>
</evidence>
<feature type="non-terminal residue" evidence="1">
    <location>
        <position position="1"/>
    </location>
</feature>
<dbReference type="EMBL" id="LXQA010457754">
    <property type="protein sequence ID" value="MCI53098.1"/>
    <property type="molecule type" value="Genomic_DNA"/>
</dbReference>
<name>A0A392SW61_9FABA</name>
<organism evidence="1 2">
    <name type="scientific">Trifolium medium</name>
    <dbReference type="NCBI Taxonomy" id="97028"/>
    <lineage>
        <taxon>Eukaryota</taxon>
        <taxon>Viridiplantae</taxon>
        <taxon>Streptophyta</taxon>
        <taxon>Embryophyta</taxon>
        <taxon>Tracheophyta</taxon>
        <taxon>Spermatophyta</taxon>
        <taxon>Magnoliopsida</taxon>
        <taxon>eudicotyledons</taxon>
        <taxon>Gunneridae</taxon>
        <taxon>Pentapetalae</taxon>
        <taxon>rosids</taxon>
        <taxon>fabids</taxon>
        <taxon>Fabales</taxon>
        <taxon>Fabaceae</taxon>
        <taxon>Papilionoideae</taxon>
        <taxon>50 kb inversion clade</taxon>
        <taxon>NPAAA clade</taxon>
        <taxon>Hologalegina</taxon>
        <taxon>IRL clade</taxon>
        <taxon>Trifolieae</taxon>
        <taxon>Trifolium</taxon>
    </lineage>
</organism>
<feature type="non-terminal residue" evidence="1">
    <location>
        <position position="92"/>
    </location>
</feature>
<reference evidence="1 2" key="1">
    <citation type="journal article" date="2018" name="Front. Plant Sci.">
        <title>Red Clover (Trifolium pratense) and Zigzag Clover (T. medium) - A Picture of Genomic Similarities and Differences.</title>
        <authorList>
            <person name="Dluhosova J."/>
            <person name="Istvanek J."/>
            <person name="Nedelnik J."/>
            <person name="Repkova J."/>
        </authorList>
    </citation>
    <scope>NUCLEOTIDE SEQUENCE [LARGE SCALE GENOMIC DNA]</scope>
    <source>
        <strain evidence="2">cv. 10/8</strain>
        <tissue evidence="1">Leaf</tissue>
    </source>
</reference>
<keyword evidence="2" id="KW-1185">Reference proteome</keyword>
<dbReference type="Proteomes" id="UP000265520">
    <property type="component" value="Unassembled WGS sequence"/>
</dbReference>
<accession>A0A392SW61</accession>
<evidence type="ECO:0000313" key="1">
    <source>
        <dbReference type="EMBL" id="MCI53098.1"/>
    </source>
</evidence>
<protein>
    <submittedName>
        <fullName evidence="1">TIR-NBS-LRR RCT1 resistance protein</fullName>
    </submittedName>
</protein>
<dbReference type="AlphaFoldDB" id="A0A392SW61"/>
<proteinExistence type="predicted"/>
<sequence length="92" mass="10202">LYADVVEPVQLVPHYLDQPEEIVAEEIRADEAQRDLEHQVPLPEGEPEQQPTVAPGAIEPNLGAQILDAIRGLRADFARQEQTVTARLNAIE</sequence>
<comment type="caution">
    <text evidence="1">The sequence shown here is derived from an EMBL/GenBank/DDBJ whole genome shotgun (WGS) entry which is preliminary data.</text>
</comment>